<dbReference type="AlphaFoldDB" id="A0A4S9XGH5"/>
<dbReference type="EMBL" id="QZBS01000013">
    <property type="protein sequence ID" value="THZ78469.1"/>
    <property type="molecule type" value="Genomic_DNA"/>
</dbReference>
<name>A0A4S9XGH5_AURPU</name>
<gene>
    <name evidence="1" type="ORF">D6C85_01032</name>
</gene>
<dbReference type="Proteomes" id="UP000309734">
    <property type="component" value="Unassembled WGS sequence"/>
</dbReference>
<organism evidence="1 2">
    <name type="scientific">Aureobasidium pullulans</name>
    <name type="common">Black yeast</name>
    <name type="synonym">Pullularia pullulans</name>
    <dbReference type="NCBI Taxonomy" id="5580"/>
    <lineage>
        <taxon>Eukaryota</taxon>
        <taxon>Fungi</taxon>
        <taxon>Dikarya</taxon>
        <taxon>Ascomycota</taxon>
        <taxon>Pezizomycotina</taxon>
        <taxon>Dothideomycetes</taxon>
        <taxon>Dothideomycetidae</taxon>
        <taxon>Dothideales</taxon>
        <taxon>Saccotheciaceae</taxon>
        <taxon>Aureobasidium</taxon>
    </lineage>
</organism>
<evidence type="ECO:0000313" key="1">
    <source>
        <dbReference type="EMBL" id="THZ78469.1"/>
    </source>
</evidence>
<reference evidence="1 2" key="1">
    <citation type="submission" date="2018-10" db="EMBL/GenBank/DDBJ databases">
        <title>Fifty Aureobasidium pullulans genomes reveal a recombining polyextremotolerant generalist.</title>
        <authorList>
            <person name="Gostincar C."/>
            <person name="Turk M."/>
            <person name="Zajc J."/>
            <person name="Gunde-Cimerman N."/>
        </authorList>
    </citation>
    <scope>NUCLEOTIDE SEQUENCE [LARGE SCALE GENOMIC DNA]</scope>
    <source>
        <strain evidence="1 2">EXF-3519</strain>
    </source>
</reference>
<accession>A0A4S9XGH5</accession>
<protein>
    <submittedName>
        <fullName evidence="1">Uncharacterized protein</fullName>
    </submittedName>
</protein>
<proteinExistence type="predicted"/>
<comment type="caution">
    <text evidence="1">The sequence shown here is derived from an EMBL/GenBank/DDBJ whole genome shotgun (WGS) entry which is preliminary data.</text>
</comment>
<sequence length="129" mass="14745">MSINLSSLDEGDLDLSHPPEVSLRIWRKPKHGMLDSSSKNVLARYKMWRYNSITMTSSDLRRDEGEQATVLRDFANHPLSTGVVQSTVIYYFFCDPFGGNLSVVWSLRGRPWCSGWEAHKKILRTATPQ</sequence>
<evidence type="ECO:0000313" key="2">
    <source>
        <dbReference type="Proteomes" id="UP000309734"/>
    </source>
</evidence>